<dbReference type="EMBL" id="QSUP01000011">
    <property type="protein sequence ID" value="RGN51581.1"/>
    <property type="molecule type" value="Genomic_DNA"/>
</dbReference>
<dbReference type="STRING" id="46503.ERS852463_01737"/>
<evidence type="ECO:0000256" key="3">
    <source>
        <dbReference type="ARBA" id="ARBA00023163"/>
    </source>
</evidence>
<dbReference type="GeneID" id="49203088"/>
<dbReference type="PANTHER" id="PTHR43280:SF27">
    <property type="entry name" value="TRANSCRIPTIONAL REGULATOR MTLR"/>
    <property type="match status" value="1"/>
</dbReference>
<keyword evidence="2" id="KW-0238">DNA-binding</keyword>
<dbReference type="RefSeq" id="WP_005637129.1">
    <property type="nucleotide sequence ID" value="NZ_BAABYG010000001.1"/>
</dbReference>
<keyword evidence="13" id="KW-1185">Reference proteome</keyword>
<dbReference type="EMBL" id="WNCN01000007">
    <property type="protein sequence ID" value="MTU39217.1"/>
    <property type="molecule type" value="Genomic_DNA"/>
</dbReference>
<proteinExistence type="predicted"/>
<dbReference type="Proteomes" id="UP000286260">
    <property type="component" value="Unassembled WGS sequence"/>
</dbReference>
<dbReference type="GO" id="GO:0043565">
    <property type="term" value="F:sequence-specific DNA binding"/>
    <property type="evidence" value="ECO:0007669"/>
    <property type="project" value="InterPro"/>
</dbReference>
<gene>
    <name evidence="5" type="ORF">CE91St3_39030</name>
    <name evidence="10" type="ORF">DW828_05720</name>
    <name evidence="9" type="ORF">DXB61_10795</name>
    <name evidence="6" type="ORF">GMD66_14895</name>
    <name evidence="7" type="ORF">GMD82_06900</name>
    <name evidence="8" type="ORF">GME02_08995</name>
</gene>
<evidence type="ECO:0000313" key="12">
    <source>
        <dbReference type="Proteomes" id="UP000286260"/>
    </source>
</evidence>
<evidence type="ECO:0000313" key="7">
    <source>
        <dbReference type="EMBL" id="MTU39217.1"/>
    </source>
</evidence>
<evidence type="ECO:0000313" key="14">
    <source>
        <dbReference type="Proteomes" id="UP000437446"/>
    </source>
</evidence>
<dbReference type="InterPro" id="IPR009057">
    <property type="entry name" value="Homeodomain-like_sf"/>
</dbReference>
<dbReference type="SUPFAM" id="SSF51182">
    <property type="entry name" value="RmlC-like cupins"/>
    <property type="match status" value="1"/>
</dbReference>
<dbReference type="PROSITE" id="PS01124">
    <property type="entry name" value="HTH_ARAC_FAMILY_2"/>
    <property type="match status" value="1"/>
</dbReference>
<keyword evidence="1" id="KW-0805">Transcription regulation</keyword>
<reference evidence="5" key="3">
    <citation type="submission" date="2022-01" db="EMBL/GenBank/DDBJ databases">
        <title>Novel bile acid biosynthetic pathways are enriched in the microbiome of centenarians.</title>
        <authorList>
            <person name="Sato Y."/>
            <person name="Atarashi K."/>
            <person name="Plichta R.D."/>
            <person name="Arai Y."/>
            <person name="Sasajima S."/>
            <person name="Kearney M.S."/>
            <person name="Suda W."/>
            <person name="Takeshita K."/>
            <person name="Sasaki T."/>
            <person name="Okamoto S."/>
            <person name="Skelly N.A."/>
            <person name="Okamura Y."/>
            <person name="Vlamakis H."/>
            <person name="Li Y."/>
            <person name="Tanoue T."/>
            <person name="Takei H."/>
            <person name="Nittono H."/>
            <person name="Narushima S."/>
            <person name="Irie J."/>
            <person name="Itoh H."/>
            <person name="Moriya K."/>
            <person name="Sugiura Y."/>
            <person name="Suematsu M."/>
            <person name="Moritoki N."/>
            <person name="Shibata S."/>
            <person name="Littman R.D."/>
            <person name="Fischbach A.M."/>
            <person name="Uwamino Y."/>
            <person name="Inoue T."/>
            <person name="Honda A."/>
            <person name="Hattori M."/>
            <person name="Murai T."/>
            <person name="Xavier J.R."/>
            <person name="Hirose N."/>
            <person name="Honda K."/>
        </authorList>
    </citation>
    <scope>NUCLEOTIDE SEQUENCE</scope>
    <source>
        <strain evidence="5">CE91-St3</strain>
    </source>
</reference>
<evidence type="ECO:0000256" key="1">
    <source>
        <dbReference type="ARBA" id="ARBA00023015"/>
    </source>
</evidence>
<evidence type="ECO:0000313" key="8">
    <source>
        <dbReference type="EMBL" id="MTV01798.1"/>
    </source>
</evidence>
<dbReference type="EMBL" id="BQNZ01000005">
    <property type="protein sequence ID" value="GKH74040.1"/>
    <property type="molecule type" value="Genomic_DNA"/>
</dbReference>
<dbReference type="Proteomes" id="UP001055114">
    <property type="component" value="Unassembled WGS sequence"/>
</dbReference>
<dbReference type="Proteomes" id="UP000434916">
    <property type="component" value="Unassembled WGS sequence"/>
</dbReference>
<evidence type="ECO:0000313" key="11">
    <source>
        <dbReference type="Proteomes" id="UP000261088"/>
    </source>
</evidence>
<dbReference type="Gene3D" id="1.10.10.60">
    <property type="entry name" value="Homeodomain-like"/>
    <property type="match status" value="2"/>
</dbReference>
<dbReference type="EMBL" id="WNDD01000008">
    <property type="protein sequence ID" value="MTV01798.1"/>
    <property type="molecule type" value="Genomic_DNA"/>
</dbReference>
<evidence type="ECO:0000313" key="5">
    <source>
        <dbReference type="EMBL" id="GKH74040.1"/>
    </source>
</evidence>
<dbReference type="InterPro" id="IPR018060">
    <property type="entry name" value="HTH_AraC"/>
</dbReference>
<dbReference type="EMBL" id="WNCR01000008">
    <property type="protein sequence ID" value="MTU30473.1"/>
    <property type="molecule type" value="Genomic_DNA"/>
</dbReference>
<dbReference type="PRINTS" id="PR00032">
    <property type="entry name" value="HTHARAC"/>
</dbReference>
<dbReference type="Pfam" id="PF12833">
    <property type="entry name" value="HTH_18"/>
    <property type="match status" value="1"/>
</dbReference>
<dbReference type="InterPro" id="IPR018062">
    <property type="entry name" value="HTH_AraC-typ_CS"/>
</dbReference>
<evidence type="ECO:0000259" key="4">
    <source>
        <dbReference type="PROSITE" id="PS01124"/>
    </source>
</evidence>
<comment type="caution">
    <text evidence="10">The sequence shown here is derived from an EMBL/GenBank/DDBJ whole genome shotgun (WGS) entry which is preliminary data.</text>
</comment>
<dbReference type="Proteomes" id="UP000261088">
    <property type="component" value="Unassembled WGS sequence"/>
</dbReference>
<feature type="domain" description="HTH araC/xylS-type" evidence="4">
    <location>
        <begin position="187"/>
        <end position="285"/>
    </location>
</feature>
<dbReference type="AlphaFoldDB" id="A0A351E5Y7"/>
<evidence type="ECO:0000256" key="2">
    <source>
        <dbReference type="ARBA" id="ARBA00023125"/>
    </source>
</evidence>
<dbReference type="SUPFAM" id="SSF46689">
    <property type="entry name" value="Homeodomain-like"/>
    <property type="match status" value="2"/>
</dbReference>
<reference evidence="13 14" key="2">
    <citation type="journal article" date="2019" name="Nat. Med.">
        <title>A library of human gut bacterial isolates paired with longitudinal multiomics data enables mechanistic microbiome research.</title>
        <authorList>
            <person name="Poyet M."/>
            <person name="Groussin M."/>
            <person name="Gibbons S.M."/>
            <person name="Avila-Pacheco J."/>
            <person name="Jiang X."/>
            <person name="Kearney S.M."/>
            <person name="Perrotta A.R."/>
            <person name="Berdy B."/>
            <person name="Zhao S."/>
            <person name="Lieberman T.D."/>
            <person name="Swanson P.K."/>
            <person name="Smith M."/>
            <person name="Roesemann S."/>
            <person name="Alexander J.E."/>
            <person name="Rich S.A."/>
            <person name="Livny J."/>
            <person name="Vlamakis H."/>
            <person name="Clish C."/>
            <person name="Bullock K."/>
            <person name="Deik A."/>
            <person name="Scott J."/>
            <person name="Pierce K.A."/>
            <person name="Xavier R.J."/>
            <person name="Alm E.J."/>
        </authorList>
    </citation>
    <scope>NUCLEOTIDE SEQUENCE [LARGE SCALE GENOMIC DNA]</scope>
    <source>
        <strain evidence="8 15">BIOML-A11</strain>
        <strain evidence="6 14">BIOML-A25</strain>
        <strain evidence="7 13">BIOML-A29</strain>
    </source>
</reference>
<protein>
    <submittedName>
        <fullName evidence="10">AraC family transcriptional regulator</fullName>
    </submittedName>
    <submittedName>
        <fullName evidence="6">Helix-turn-helix domain-containing protein</fullName>
    </submittedName>
</protein>
<dbReference type="PANTHER" id="PTHR43280">
    <property type="entry name" value="ARAC-FAMILY TRANSCRIPTIONAL REGULATOR"/>
    <property type="match status" value="1"/>
</dbReference>
<evidence type="ECO:0000313" key="9">
    <source>
        <dbReference type="EMBL" id="RGN51581.1"/>
    </source>
</evidence>
<dbReference type="OrthoDB" id="2569619at2"/>
<evidence type="ECO:0000313" key="15">
    <source>
        <dbReference type="Proteomes" id="UP000482671"/>
    </source>
</evidence>
<dbReference type="GO" id="GO:0003700">
    <property type="term" value="F:DNA-binding transcription factor activity"/>
    <property type="evidence" value="ECO:0007669"/>
    <property type="project" value="InterPro"/>
</dbReference>
<dbReference type="InterPro" id="IPR011051">
    <property type="entry name" value="RmlC_Cupin_sf"/>
</dbReference>
<accession>A0A351E5Y7</accession>
<evidence type="ECO:0000313" key="13">
    <source>
        <dbReference type="Proteomes" id="UP000434916"/>
    </source>
</evidence>
<sequence>MGSVDVLREITPLSPEDCFLVMQRPKRSFSYPLHVHPEFELNYLENAAGAIRIVGDSVEEMEELDLLLVAGGAKHAYSNHKCLSTDILEITIQFHASLFDSFINKRHFKTIKDMFEKASCGLVFSREMILRIQPELKKLSSDKPDSFHNLLRLIEILKTLSLDEKARKLNAINTVENFSNIDNDRLDTIMLFLHENYQRPVLLSELASLINMSEASLTRFLKKWTGKTFIDNLNDIRIAEAVCRLIDTSDTIAEICYKSGFNNLSNFNRAFKRRKGNTPTEYREKYARTRFRI</sequence>
<dbReference type="SMART" id="SM00342">
    <property type="entry name" value="HTH_ARAC"/>
    <property type="match status" value="1"/>
</dbReference>
<evidence type="ECO:0000313" key="10">
    <source>
        <dbReference type="EMBL" id="RHC88346.1"/>
    </source>
</evidence>
<dbReference type="Proteomes" id="UP000482671">
    <property type="component" value="Unassembled WGS sequence"/>
</dbReference>
<dbReference type="PROSITE" id="PS00041">
    <property type="entry name" value="HTH_ARAC_FAMILY_1"/>
    <property type="match status" value="1"/>
</dbReference>
<dbReference type="EMBL" id="QSII01000005">
    <property type="protein sequence ID" value="RHC88346.1"/>
    <property type="molecule type" value="Genomic_DNA"/>
</dbReference>
<dbReference type="InterPro" id="IPR020449">
    <property type="entry name" value="Tscrpt_reg_AraC-type_HTH"/>
</dbReference>
<name>A0A351E5Y7_9BACT</name>
<dbReference type="Proteomes" id="UP000437446">
    <property type="component" value="Unassembled WGS sequence"/>
</dbReference>
<evidence type="ECO:0000313" key="6">
    <source>
        <dbReference type="EMBL" id="MTU30473.1"/>
    </source>
</evidence>
<keyword evidence="3" id="KW-0804">Transcription</keyword>
<reference evidence="11 12" key="1">
    <citation type="submission" date="2018-08" db="EMBL/GenBank/DDBJ databases">
        <title>A genome reference for cultivated species of the human gut microbiota.</title>
        <authorList>
            <person name="Zou Y."/>
            <person name="Xue W."/>
            <person name="Luo G."/>
        </authorList>
    </citation>
    <scope>NUCLEOTIDE SEQUENCE [LARGE SCALE GENOMIC DNA]</scope>
    <source>
        <strain evidence="10 12">AM34-17</strain>
        <strain evidence="9 11">OM05-11AA</strain>
    </source>
</reference>
<organism evidence="10 12">
    <name type="scientific">Parabacteroides merdae</name>
    <dbReference type="NCBI Taxonomy" id="46503"/>
    <lineage>
        <taxon>Bacteria</taxon>
        <taxon>Pseudomonadati</taxon>
        <taxon>Bacteroidota</taxon>
        <taxon>Bacteroidia</taxon>
        <taxon>Bacteroidales</taxon>
        <taxon>Tannerellaceae</taxon>
        <taxon>Parabacteroides</taxon>
    </lineage>
</organism>